<dbReference type="NCBIfam" id="NF006826">
    <property type="entry name" value="PRK09347.1-3"/>
    <property type="match status" value="1"/>
</dbReference>
<dbReference type="RefSeq" id="WP_011278304.1">
    <property type="nucleotide sequence ID" value="NZ_BHWZ01000003.1"/>
</dbReference>
<dbReference type="InterPro" id="IPR020602">
    <property type="entry name" value="GTP_CycHdrlase_I_dom"/>
</dbReference>
<dbReference type="NCBIfam" id="NF006825">
    <property type="entry name" value="PRK09347.1-2"/>
    <property type="match status" value="1"/>
</dbReference>
<evidence type="ECO:0000256" key="2">
    <source>
        <dbReference type="ARBA" id="ARBA00005080"/>
    </source>
</evidence>
<dbReference type="GO" id="GO:0005525">
    <property type="term" value="F:GTP binding"/>
    <property type="evidence" value="ECO:0007669"/>
    <property type="project" value="UniProtKB-KW"/>
</dbReference>
<dbReference type="PROSITE" id="PS00860">
    <property type="entry name" value="GTP_CYCLOHYDROL_1_2"/>
    <property type="match status" value="1"/>
</dbReference>
<gene>
    <name evidence="4" type="primary">folE</name>
    <name evidence="6" type="ORF">ATY89_10645</name>
    <name evidence="7" type="ORF">ATZ20_02200</name>
</gene>
<organism evidence="6 9">
    <name type="scientific">Sulfolobus acidocaldarius</name>
    <dbReference type="NCBI Taxonomy" id="2285"/>
    <lineage>
        <taxon>Archaea</taxon>
        <taxon>Thermoproteota</taxon>
        <taxon>Thermoprotei</taxon>
        <taxon>Sulfolobales</taxon>
        <taxon>Sulfolobaceae</taxon>
        <taxon>Sulfolobus</taxon>
    </lineage>
</organism>
<dbReference type="SMR" id="A0A0U2VZN7"/>
<dbReference type="PANTHER" id="PTHR11109:SF7">
    <property type="entry name" value="GTP CYCLOHYDROLASE 1"/>
    <property type="match status" value="1"/>
</dbReference>
<dbReference type="EMBL" id="CP013694">
    <property type="protein sequence ID" value="ALU30356.1"/>
    <property type="molecule type" value="Genomic_DNA"/>
</dbReference>
<sequence>MEQESLNQERLVEEIAKRVKEILQLIGEDTEREGLKETPERVAKALLEMTSALRSPQPYIKVFSLAENENSSVEDQIVLVKDISFSSLCEHHLLPIIGKVHVAYVVGKSGKVAGLSKIIRLVNYYASRPQIQERLVEQIAEAIMKSDIQPKGVMVIGDALHMCTYVRGVKDREASLISLSTRGIFSTKPSLKSQVFRLINTSKKSSTFL</sequence>
<comment type="subunit">
    <text evidence="4">Homopolymer.</text>
</comment>
<evidence type="ECO:0000256" key="1">
    <source>
        <dbReference type="ARBA" id="ARBA00001052"/>
    </source>
</evidence>
<keyword evidence="3 4" id="KW-0378">Hydrolase</keyword>
<dbReference type="GO" id="GO:0005737">
    <property type="term" value="C:cytoplasm"/>
    <property type="evidence" value="ECO:0007669"/>
    <property type="project" value="TreeGrafter"/>
</dbReference>
<dbReference type="GO" id="GO:0006730">
    <property type="term" value="P:one-carbon metabolic process"/>
    <property type="evidence" value="ECO:0007669"/>
    <property type="project" value="UniProtKB-UniRule"/>
</dbReference>
<dbReference type="GeneID" id="78441824"/>
<dbReference type="Proteomes" id="UP000060043">
    <property type="component" value="Chromosome"/>
</dbReference>
<dbReference type="InterPro" id="IPR018234">
    <property type="entry name" value="GTP_CycHdrlase_I_CS"/>
</dbReference>
<comment type="pathway">
    <text evidence="2 4">Cofactor biosynthesis; 7,8-dihydroneopterin triphosphate biosynthesis; 7,8-dihydroneopterin triphosphate from GTP: step 1/1.</text>
</comment>
<dbReference type="Proteomes" id="UP000065473">
    <property type="component" value="Chromosome"/>
</dbReference>
<dbReference type="GeneID" id="14551976"/>
<evidence type="ECO:0000313" key="8">
    <source>
        <dbReference type="Proteomes" id="UP000060043"/>
    </source>
</evidence>
<dbReference type="Gene3D" id="3.30.1130.10">
    <property type="match status" value="1"/>
</dbReference>
<dbReference type="GO" id="GO:0008270">
    <property type="term" value="F:zinc ion binding"/>
    <property type="evidence" value="ECO:0007669"/>
    <property type="project" value="UniProtKB-UniRule"/>
</dbReference>
<evidence type="ECO:0000313" key="6">
    <source>
        <dbReference type="EMBL" id="ALU30356.1"/>
    </source>
</evidence>
<keyword evidence="4" id="KW-0342">GTP-binding</keyword>
<comment type="catalytic activity">
    <reaction evidence="1 4">
        <text>GTP + H2O = 7,8-dihydroneopterin 3'-triphosphate + formate + H(+)</text>
        <dbReference type="Rhea" id="RHEA:17473"/>
        <dbReference type="ChEBI" id="CHEBI:15377"/>
        <dbReference type="ChEBI" id="CHEBI:15378"/>
        <dbReference type="ChEBI" id="CHEBI:15740"/>
        <dbReference type="ChEBI" id="CHEBI:37565"/>
        <dbReference type="ChEBI" id="CHEBI:58462"/>
        <dbReference type="EC" id="3.5.4.16"/>
    </reaction>
</comment>
<dbReference type="Gene3D" id="1.10.286.10">
    <property type="match status" value="1"/>
</dbReference>
<dbReference type="GO" id="GO:0003934">
    <property type="term" value="F:GTP cyclohydrolase I activity"/>
    <property type="evidence" value="ECO:0007669"/>
    <property type="project" value="UniProtKB-UniRule"/>
</dbReference>
<evidence type="ECO:0000259" key="5">
    <source>
        <dbReference type="Pfam" id="PF01227"/>
    </source>
</evidence>
<evidence type="ECO:0000313" key="7">
    <source>
        <dbReference type="EMBL" id="ALU31074.1"/>
    </source>
</evidence>
<dbReference type="InterPro" id="IPR001474">
    <property type="entry name" value="GTP_CycHdrlase_I"/>
</dbReference>
<keyword evidence="4" id="KW-0547">Nucleotide-binding</keyword>
<evidence type="ECO:0000256" key="4">
    <source>
        <dbReference type="HAMAP-Rule" id="MF_00223"/>
    </source>
</evidence>
<feature type="binding site" evidence="4">
    <location>
        <position position="89"/>
    </location>
    <ligand>
        <name>Zn(2+)</name>
        <dbReference type="ChEBI" id="CHEBI:29105"/>
    </ligand>
</feature>
<protein>
    <recommendedName>
        <fullName evidence="4">GTP cyclohydrolase 1</fullName>
        <ecNumber evidence="4">3.5.4.16</ecNumber>
    </recommendedName>
    <alternativeName>
        <fullName evidence="4">GTP cyclohydrolase I</fullName>
        <shortName evidence="4">GTP-CH-I</shortName>
    </alternativeName>
</protein>
<dbReference type="Pfam" id="PF01227">
    <property type="entry name" value="GTP_cyclohydroI"/>
    <property type="match status" value="1"/>
</dbReference>
<dbReference type="SUPFAM" id="SSF55620">
    <property type="entry name" value="Tetrahydrobiopterin biosynthesis enzymes-like"/>
    <property type="match status" value="1"/>
</dbReference>
<feature type="binding site" evidence="4">
    <location>
        <position position="163"/>
    </location>
    <ligand>
        <name>Zn(2+)</name>
        <dbReference type="ChEBI" id="CHEBI:29105"/>
    </ligand>
</feature>
<dbReference type="PANTHER" id="PTHR11109">
    <property type="entry name" value="GTP CYCLOHYDROLASE I"/>
    <property type="match status" value="1"/>
</dbReference>
<dbReference type="PaxDb" id="1435377-SUSAZ_07035"/>
<feature type="binding site" evidence="4">
    <location>
        <position position="92"/>
    </location>
    <ligand>
        <name>Zn(2+)</name>
        <dbReference type="ChEBI" id="CHEBI:29105"/>
    </ligand>
</feature>
<dbReference type="PROSITE" id="PS00859">
    <property type="entry name" value="GTP_CYCLOHYDROL_1_1"/>
    <property type="match status" value="1"/>
</dbReference>
<name>A0A0U2VZN7_9CREN</name>
<reference evidence="8 9" key="1">
    <citation type="submission" date="2015-12" db="EMBL/GenBank/DDBJ databases">
        <title>A stable core within a dynamic pangenome in Sulfolobus acidocaldarius.</title>
        <authorList>
            <person name="Anderson R."/>
            <person name="Kouris A."/>
            <person name="Seward C."/>
            <person name="Campbell K."/>
            <person name="Whitaker R."/>
        </authorList>
    </citation>
    <scope>NUCLEOTIDE SEQUENCE [LARGE SCALE GENOMIC DNA]</scope>
    <source>
        <strain evidence="6 9">GG12-C01-09</strain>
        <strain evidence="7 8">NG05B_CO5_07</strain>
    </source>
</reference>
<keyword evidence="4" id="KW-0479">Metal-binding</keyword>
<dbReference type="GO" id="GO:0046654">
    <property type="term" value="P:tetrahydrofolate biosynthetic process"/>
    <property type="evidence" value="ECO:0007669"/>
    <property type="project" value="UniProtKB-UniRule"/>
</dbReference>
<proteinExistence type="inferred from homology"/>
<accession>A0A0U2VZN7</accession>
<comment type="similarity">
    <text evidence="4">Belongs to the GTP cyclohydrolase I family.</text>
</comment>
<keyword evidence="4" id="KW-0554">One-carbon metabolism</keyword>
<dbReference type="InterPro" id="IPR043134">
    <property type="entry name" value="GTP-CH-I_N"/>
</dbReference>
<dbReference type="GO" id="GO:0006729">
    <property type="term" value="P:tetrahydrobiopterin biosynthetic process"/>
    <property type="evidence" value="ECO:0007669"/>
    <property type="project" value="TreeGrafter"/>
</dbReference>
<feature type="domain" description="GTP cyclohydrolase I" evidence="5">
    <location>
        <begin position="15"/>
        <end position="199"/>
    </location>
</feature>
<dbReference type="STRING" id="1435377.SUSAZ_07035"/>
<dbReference type="InterPro" id="IPR043133">
    <property type="entry name" value="GTP-CH-I_C/QueF"/>
</dbReference>
<dbReference type="EC" id="3.5.4.16" evidence="4"/>
<dbReference type="EMBL" id="CP013695">
    <property type="protein sequence ID" value="ALU31074.1"/>
    <property type="molecule type" value="Genomic_DNA"/>
</dbReference>
<evidence type="ECO:0000313" key="9">
    <source>
        <dbReference type="Proteomes" id="UP000065473"/>
    </source>
</evidence>
<dbReference type="FunFam" id="3.30.1130.10:FF:000001">
    <property type="entry name" value="GTP cyclohydrolase 1"/>
    <property type="match status" value="1"/>
</dbReference>
<evidence type="ECO:0000256" key="3">
    <source>
        <dbReference type="ARBA" id="ARBA00022801"/>
    </source>
</evidence>
<dbReference type="AlphaFoldDB" id="A0A0U2VZN7"/>
<dbReference type="OrthoDB" id="8438at2157"/>
<dbReference type="OMA" id="CEHMCMS"/>
<keyword evidence="4" id="KW-0862">Zinc</keyword>
<dbReference type="UniPathway" id="UPA00848">
    <property type="reaction ID" value="UER00151"/>
</dbReference>
<dbReference type="HAMAP" id="MF_00223">
    <property type="entry name" value="FolE"/>
    <property type="match status" value="1"/>
</dbReference>